<dbReference type="CDD" id="cd00769">
    <property type="entry name" value="PheRS_beta_core"/>
    <property type="match status" value="1"/>
</dbReference>
<dbReference type="SMART" id="SM00873">
    <property type="entry name" value="B3_4"/>
    <property type="match status" value="1"/>
</dbReference>
<dbReference type="InterPro" id="IPR002547">
    <property type="entry name" value="tRNA-bd_dom"/>
</dbReference>
<dbReference type="AlphaFoldDB" id="A0A1G9GX78"/>
<keyword evidence="7 15" id="KW-0479">Metal-binding</keyword>
<comment type="catalytic activity">
    <reaction evidence="14 15">
        <text>tRNA(Phe) + L-phenylalanine + ATP = L-phenylalanyl-tRNA(Phe) + AMP + diphosphate + H(+)</text>
        <dbReference type="Rhea" id="RHEA:19413"/>
        <dbReference type="Rhea" id="RHEA-COMP:9668"/>
        <dbReference type="Rhea" id="RHEA-COMP:9699"/>
        <dbReference type="ChEBI" id="CHEBI:15378"/>
        <dbReference type="ChEBI" id="CHEBI:30616"/>
        <dbReference type="ChEBI" id="CHEBI:33019"/>
        <dbReference type="ChEBI" id="CHEBI:58095"/>
        <dbReference type="ChEBI" id="CHEBI:78442"/>
        <dbReference type="ChEBI" id="CHEBI:78531"/>
        <dbReference type="ChEBI" id="CHEBI:456215"/>
        <dbReference type="EC" id="6.1.1.20"/>
    </reaction>
</comment>
<dbReference type="RefSeq" id="WP_092160518.1">
    <property type="nucleotide sequence ID" value="NZ_FNGA01000003.1"/>
</dbReference>
<dbReference type="HAMAP" id="MF_00283">
    <property type="entry name" value="Phe_tRNA_synth_beta1"/>
    <property type="match status" value="1"/>
</dbReference>
<protein>
    <recommendedName>
        <fullName evidence="15">Phenylalanine--tRNA ligase beta subunit</fullName>
        <ecNumber evidence="15">6.1.1.20</ecNumber>
    </recommendedName>
    <alternativeName>
        <fullName evidence="15">Phenylalanyl-tRNA synthetase beta subunit</fullName>
        <shortName evidence="15">PheRS</shortName>
    </alternativeName>
</protein>
<dbReference type="Pfam" id="PF03147">
    <property type="entry name" value="FDX-ACB"/>
    <property type="match status" value="1"/>
</dbReference>
<dbReference type="InterPro" id="IPR004532">
    <property type="entry name" value="Phe-tRNA-ligase_IIc_bsu_bact"/>
</dbReference>
<comment type="cofactor">
    <cofactor evidence="15">
        <name>Mg(2+)</name>
        <dbReference type="ChEBI" id="CHEBI:18420"/>
    </cofactor>
    <text evidence="15">Binds 2 magnesium ions per tetramer.</text>
</comment>
<evidence type="ECO:0000256" key="11">
    <source>
        <dbReference type="ARBA" id="ARBA00022884"/>
    </source>
</evidence>
<dbReference type="Proteomes" id="UP000199053">
    <property type="component" value="Unassembled WGS sequence"/>
</dbReference>
<dbReference type="InterPro" id="IPR005147">
    <property type="entry name" value="tRNA_synthase_B5-dom"/>
</dbReference>
<dbReference type="GO" id="GO:0009328">
    <property type="term" value="C:phenylalanine-tRNA ligase complex"/>
    <property type="evidence" value="ECO:0007669"/>
    <property type="project" value="TreeGrafter"/>
</dbReference>
<evidence type="ECO:0000256" key="8">
    <source>
        <dbReference type="ARBA" id="ARBA00022741"/>
    </source>
</evidence>
<evidence type="ECO:0000256" key="7">
    <source>
        <dbReference type="ARBA" id="ARBA00022723"/>
    </source>
</evidence>
<comment type="similarity">
    <text evidence="2 15">Belongs to the phenylalanyl-tRNA synthetase beta subunit family. Type 1 subfamily.</text>
</comment>
<dbReference type="GO" id="GO:0004826">
    <property type="term" value="F:phenylalanine-tRNA ligase activity"/>
    <property type="evidence" value="ECO:0007669"/>
    <property type="project" value="UniProtKB-UniRule"/>
</dbReference>
<dbReference type="InterPro" id="IPR045864">
    <property type="entry name" value="aa-tRNA-synth_II/BPL/LPL"/>
</dbReference>
<feature type="binding site" evidence="15">
    <location>
        <position position="465"/>
    </location>
    <ligand>
        <name>Mg(2+)</name>
        <dbReference type="ChEBI" id="CHEBI:18420"/>
        <note>shared with alpha subunit</note>
    </ligand>
</feature>
<evidence type="ECO:0000256" key="1">
    <source>
        <dbReference type="ARBA" id="ARBA00004496"/>
    </source>
</evidence>
<dbReference type="InterPro" id="IPR041616">
    <property type="entry name" value="PheRS_beta_core"/>
</dbReference>
<keyword evidence="13 15" id="KW-0030">Aminoacyl-tRNA synthetase</keyword>
<evidence type="ECO:0000256" key="6">
    <source>
        <dbReference type="ARBA" id="ARBA00022598"/>
    </source>
</evidence>
<dbReference type="FunFam" id="3.50.40.10:FF:000001">
    <property type="entry name" value="Phenylalanine--tRNA ligase beta subunit"/>
    <property type="match status" value="1"/>
</dbReference>
<dbReference type="EMBL" id="FNGA01000003">
    <property type="protein sequence ID" value="SDL05194.1"/>
    <property type="molecule type" value="Genomic_DNA"/>
</dbReference>
<dbReference type="OrthoDB" id="9805455at2"/>
<dbReference type="STRING" id="246191.SAMN05660337_1910"/>
<dbReference type="InterPro" id="IPR005121">
    <property type="entry name" value="Fdx_antiC-bd"/>
</dbReference>
<dbReference type="Pfam" id="PF03483">
    <property type="entry name" value="B3_4"/>
    <property type="match status" value="1"/>
</dbReference>
<dbReference type="SUPFAM" id="SSF46955">
    <property type="entry name" value="Putative DNA-binding domain"/>
    <property type="match status" value="1"/>
</dbReference>
<evidence type="ECO:0000313" key="21">
    <source>
        <dbReference type="Proteomes" id="UP000199053"/>
    </source>
</evidence>
<keyword evidence="5 16" id="KW-0820">tRNA-binding</keyword>
<evidence type="ECO:0000256" key="2">
    <source>
        <dbReference type="ARBA" id="ARBA00008653"/>
    </source>
</evidence>
<dbReference type="Gene3D" id="3.30.930.10">
    <property type="entry name" value="Bira Bifunctional Protein, Domain 2"/>
    <property type="match status" value="1"/>
</dbReference>
<dbReference type="GO" id="GO:0000049">
    <property type="term" value="F:tRNA binding"/>
    <property type="evidence" value="ECO:0007669"/>
    <property type="project" value="UniProtKB-UniRule"/>
</dbReference>
<keyword evidence="8 15" id="KW-0547">Nucleotide-binding</keyword>
<dbReference type="PANTHER" id="PTHR10947:SF0">
    <property type="entry name" value="PHENYLALANINE--TRNA LIGASE BETA SUBUNIT"/>
    <property type="match status" value="1"/>
</dbReference>
<comment type="subunit">
    <text evidence="3 15">Tetramer of two alpha and two beta subunits.</text>
</comment>
<proteinExistence type="inferred from homology"/>
<keyword evidence="21" id="KW-1185">Reference proteome</keyword>
<dbReference type="GO" id="GO:0005524">
    <property type="term" value="F:ATP binding"/>
    <property type="evidence" value="ECO:0007669"/>
    <property type="project" value="UniProtKB-UniRule"/>
</dbReference>
<dbReference type="Gene3D" id="2.40.50.140">
    <property type="entry name" value="Nucleic acid-binding proteins"/>
    <property type="match status" value="1"/>
</dbReference>
<feature type="domain" description="B5" evidence="19">
    <location>
        <begin position="402"/>
        <end position="478"/>
    </location>
</feature>
<dbReference type="GO" id="GO:0006432">
    <property type="term" value="P:phenylalanyl-tRNA aminoacylation"/>
    <property type="evidence" value="ECO:0007669"/>
    <property type="project" value="UniProtKB-UniRule"/>
</dbReference>
<dbReference type="SUPFAM" id="SSF55681">
    <property type="entry name" value="Class II aaRS and biotin synthetases"/>
    <property type="match status" value="1"/>
</dbReference>
<name>A0A1G9GX78_9BACT</name>
<evidence type="ECO:0000256" key="14">
    <source>
        <dbReference type="ARBA" id="ARBA00049255"/>
    </source>
</evidence>
<dbReference type="EC" id="6.1.1.20" evidence="15"/>
<dbReference type="InterPro" id="IPR045060">
    <property type="entry name" value="Phe-tRNA-ligase_IIc_bsu"/>
</dbReference>
<feature type="binding site" evidence="15">
    <location>
        <position position="462"/>
    </location>
    <ligand>
        <name>Mg(2+)</name>
        <dbReference type="ChEBI" id="CHEBI:18420"/>
        <note>shared with alpha subunit</note>
    </ligand>
</feature>
<dbReference type="NCBIfam" id="NF045760">
    <property type="entry name" value="YtpR"/>
    <property type="match status" value="1"/>
</dbReference>
<dbReference type="CDD" id="cd02796">
    <property type="entry name" value="tRNA_bind_bactPheRS"/>
    <property type="match status" value="1"/>
</dbReference>
<accession>A0A1G9GX78</accession>
<dbReference type="Pfam" id="PF17759">
    <property type="entry name" value="tRNA_synthFbeta"/>
    <property type="match status" value="1"/>
</dbReference>
<keyword evidence="6 15" id="KW-0436">Ligase</keyword>
<dbReference type="SUPFAM" id="SSF54991">
    <property type="entry name" value="Anticodon-binding domain of PheRS"/>
    <property type="match status" value="1"/>
</dbReference>
<dbReference type="InterPro" id="IPR036690">
    <property type="entry name" value="Fdx_antiC-bd_sf"/>
</dbReference>
<evidence type="ECO:0000313" key="20">
    <source>
        <dbReference type="EMBL" id="SDL05194.1"/>
    </source>
</evidence>
<evidence type="ECO:0000256" key="10">
    <source>
        <dbReference type="ARBA" id="ARBA00022842"/>
    </source>
</evidence>
<dbReference type="SMART" id="SM00874">
    <property type="entry name" value="B5"/>
    <property type="match status" value="1"/>
</dbReference>
<evidence type="ECO:0000256" key="15">
    <source>
        <dbReference type="HAMAP-Rule" id="MF_00283"/>
    </source>
</evidence>
<dbReference type="SUPFAM" id="SSF56037">
    <property type="entry name" value="PheT/TilS domain"/>
    <property type="match status" value="1"/>
</dbReference>
<keyword evidence="9 15" id="KW-0067">ATP-binding</keyword>
<evidence type="ECO:0000256" key="4">
    <source>
        <dbReference type="ARBA" id="ARBA00022490"/>
    </source>
</evidence>
<gene>
    <name evidence="15" type="primary">pheT</name>
    <name evidence="20" type="ORF">SAMN05660337_1910</name>
</gene>
<dbReference type="SMART" id="SM00896">
    <property type="entry name" value="FDX-ACB"/>
    <property type="match status" value="1"/>
</dbReference>
<feature type="binding site" evidence="15">
    <location>
        <position position="456"/>
    </location>
    <ligand>
        <name>Mg(2+)</name>
        <dbReference type="ChEBI" id="CHEBI:18420"/>
        <note>shared with alpha subunit</note>
    </ligand>
</feature>
<evidence type="ECO:0000256" key="13">
    <source>
        <dbReference type="ARBA" id="ARBA00023146"/>
    </source>
</evidence>
<dbReference type="InterPro" id="IPR005146">
    <property type="entry name" value="B3/B4_tRNA-bd"/>
</dbReference>
<dbReference type="Pfam" id="PF03484">
    <property type="entry name" value="B5"/>
    <property type="match status" value="1"/>
</dbReference>
<keyword evidence="12 15" id="KW-0648">Protein biosynthesis</keyword>
<dbReference type="InterPro" id="IPR012340">
    <property type="entry name" value="NA-bd_OB-fold"/>
</dbReference>
<evidence type="ECO:0000256" key="3">
    <source>
        <dbReference type="ARBA" id="ARBA00011209"/>
    </source>
</evidence>
<dbReference type="GO" id="GO:0000287">
    <property type="term" value="F:magnesium ion binding"/>
    <property type="evidence" value="ECO:0007669"/>
    <property type="project" value="UniProtKB-UniRule"/>
</dbReference>
<dbReference type="InterPro" id="IPR020825">
    <property type="entry name" value="Phe-tRNA_synthase-like_B3/B4"/>
</dbReference>
<dbReference type="FunFam" id="2.40.50.140:FF:000045">
    <property type="entry name" value="Phenylalanine--tRNA ligase beta subunit"/>
    <property type="match status" value="1"/>
</dbReference>
<dbReference type="SUPFAM" id="SSF50249">
    <property type="entry name" value="Nucleic acid-binding proteins"/>
    <property type="match status" value="1"/>
</dbReference>
<dbReference type="Gene3D" id="3.30.70.380">
    <property type="entry name" value="Ferrodoxin-fold anticodon-binding domain"/>
    <property type="match status" value="1"/>
</dbReference>
<dbReference type="InterPro" id="IPR009061">
    <property type="entry name" value="DNA-bd_dom_put_sf"/>
</dbReference>
<dbReference type="Gene3D" id="3.30.56.10">
    <property type="match status" value="2"/>
</dbReference>
<keyword evidence="11 16" id="KW-0694">RNA-binding</keyword>
<keyword evidence="10 15" id="KW-0460">Magnesium</keyword>
<evidence type="ECO:0000256" key="5">
    <source>
        <dbReference type="ARBA" id="ARBA00022555"/>
    </source>
</evidence>
<dbReference type="Gene3D" id="3.50.40.10">
    <property type="entry name" value="Phenylalanyl-trna Synthetase, Chain B, domain 3"/>
    <property type="match status" value="1"/>
</dbReference>
<evidence type="ECO:0000256" key="16">
    <source>
        <dbReference type="PROSITE-ProRule" id="PRU00209"/>
    </source>
</evidence>
<feature type="domain" description="TRNA-binding" evidence="17">
    <location>
        <begin position="39"/>
        <end position="148"/>
    </location>
</feature>
<dbReference type="PROSITE" id="PS51447">
    <property type="entry name" value="FDX_ACB"/>
    <property type="match status" value="1"/>
</dbReference>
<evidence type="ECO:0000256" key="9">
    <source>
        <dbReference type="ARBA" id="ARBA00022840"/>
    </source>
</evidence>
<evidence type="ECO:0000259" key="18">
    <source>
        <dbReference type="PROSITE" id="PS51447"/>
    </source>
</evidence>
<evidence type="ECO:0000256" key="12">
    <source>
        <dbReference type="ARBA" id="ARBA00022917"/>
    </source>
</evidence>
<evidence type="ECO:0000259" key="19">
    <source>
        <dbReference type="PROSITE" id="PS51483"/>
    </source>
</evidence>
<feature type="domain" description="FDX-ACB" evidence="18">
    <location>
        <begin position="708"/>
        <end position="799"/>
    </location>
</feature>
<evidence type="ECO:0000259" key="17">
    <source>
        <dbReference type="PROSITE" id="PS50886"/>
    </source>
</evidence>
<dbReference type="InterPro" id="IPR033714">
    <property type="entry name" value="tRNA_bind_bactPheRS"/>
</dbReference>
<dbReference type="NCBIfam" id="TIGR00472">
    <property type="entry name" value="pheT_bact"/>
    <property type="match status" value="1"/>
</dbReference>
<organism evidence="20 21">
    <name type="scientific">Maridesulfovibrio ferrireducens</name>
    <dbReference type="NCBI Taxonomy" id="246191"/>
    <lineage>
        <taxon>Bacteria</taxon>
        <taxon>Pseudomonadati</taxon>
        <taxon>Thermodesulfobacteriota</taxon>
        <taxon>Desulfovibrionia</taxon>
        <taxon>Desulfovibrionales</taxon>
        <taxon>Desulfovibrionaceae</taxon>
        <taxon>Maridesulfovibrio</taxon>
    </lineage>
</organism>
<sequence length="799" mass="89000">MLLSMQWLRDFVPYEGEIQELGDRLTMLGLELEEIYNPFEAISPIVVGHIVECGAHPEADKLSVCKVDVGEAELLDIVCGASNVAKGQNVPVAKVGTIIPGGLKIKKAKLRGIKSHGMICSERELELSDAHEGIMVLPETLKAGQNFVEAMNLETTILDLGVTPNRADCLSILGIARETALGFNLPLTMPKLNLIESGGNAADMLKINIDDPELCPLYQARILEGAVIKPSPDWMRFRLLSVGVRPISNIVDVTNYILFELGQPLHAFDRDLLKGNSIRVGLASEGLKFSTLDEQERTLKDADLLIWDSERPVALAGVMGGMNSEISNESKNVVLESAVFRPGLIRKTARRLSLPSEASYRFERGVDQQLNTFAMNRAAQLMSELSGANVISGVAKNEPTPWQTRTHDYRHARCNSWLGLSLDPEFSKNAFTLMGLEVNDSDADRWKVTTPSFRLDLEREADLYEEVARFFGMDKIPSVLPRISKTFDSAVLADTPYGFFRRVKQWGRGVGLHEAINYSFVGDEDLDLLGLPTEGRVHIANPLSEDQNVLRTELAPGMLNTVRHNLAQGNTHIRIFEIAKNFVEDTTSDTNTREQTRIGVMLTGQRNAAEWPHEHGDADYLDVKGLIEHLICDLKLETPEVSLVEDHSYLEPCIKIECGNDEVGFMGMIKPDIADKYHAKKEIWMADLNAELLREKVMNHDIQFALLPVFPPSRRDVTAIAPVSLHAEAIQKAILGLKLPLLESVELVTVFTPEGQDKERNISFRLTYRHAKKTLKDKEVDKEHAKVLSALEKALPVRF</sequence>
<feature type="binding site" evidence="15">
    <location>
        <position position="466"/>
    </location>
    <ligand>
        <name>Mg(2+)</name>
        <dbReference type="ChEBI" id="CHEBI:18420"/>
        <note>shared with alpha subunit</note>
    </ligand>
</feature>
<dbReference type="PROSITE" id="PS50886">
    <property type="entry name" value="TRBD"/>
    <property type="match status" value="1"/>
</dbReference>
<comment type="subcellular location">
    <subcellularLocation>
        <location evidence="1 15">Cytoplasm</location>
    </subcellularLocation>
</comment>
<dbReference type="PROSITE" id="PS51483">
    <property type="entry name" value="B5"/>
    <property type="match status" value="1"/>
</dbReference>
<dbReference type="Pfam" id="PF01588">
    <property type="entry name" value="tRNA_bind"/>
    <property type="match status" value="1"/>
</dbReference>
<keyword evidence="4 15" id="KW-0963">Cytoplasm</keyword>
<reference evidence="21" key="1">
    <citation type="submission" date="2016-10" db="EMBL/GenBank/DDBJ databases">
        <authorList>
            <person name="Varghese N."/>
            <person name="Submissions S."/>
        </authorList>
    </citation>
    <scope>NUCLEOTIDE SEQUENCE [LARGE SCALE GENOMIC DNA]</scope>
    <source>
        <strain evidence="21">DSM 16995</strain>
    </source>
</reference>
<dbReference type="PANTHER" id="PTHR10947">
    <property type="entry name" value="PHENYLALANYL-TRNA SYNTHETASE BETA CHAIN AND LEUCINE-RICH REPEAT-CONTAINING PROTEIN 47"/>
    <property type="match status" value="1"/>
</dbReference>